<evidence type="ECO:0008006" key="4">
    <source>
        <dbReference type="Google" id="ProtNLM"/>
    </source>
</evidence>
<reference evidence="3" key="1">
    <citation type="journal article" date="2019" name="Int. J. Syst. Evol. Microbiol.">
        <title>The Global Catalogue of Microorganisms (GCM) 10K type strain sequencing project: providing services to taxonomists for standard genome sequencing and annotation.</title>
        <authorList>
            <consortium name="The Broad Institute Genomics Platform"/>
            <consortium name="The Broad Institute Genome Sequencing Center for Infectious Disease"/>
            <person name="Wu L."/>
            <person name="Ma J."/>
        </authorList>
    </citation>
    <scope>NUCLEOTIDE SEQUENCE [LARGE SCALE GENOMIC DNA]</scope>
    <source>
        <strain evidence="3">JCM 17858</strain>
    </source>
</reference>
<evidence type="ECO:0000313" key="3">
    <source>
        <dbReference type="Proteomes" id="UP001500394"/>
    </source>
</evidence>
<evidence type="ECO:0000256" key="1">
    <source>
        <dbReference type="SAM" id="MobiDB-lite"/>
    </source>
</evidence>
<organism evidence="2 3">
    <name type="scientific">Sphingobacterium thermophilum</name>
    <dbReference type="NCBI Taxonomy" id="768534"/>
    <lineage>
        <taxon>Bacteria</taxon>
        <taxon>Pseudomonadati</taxon>
        <taxon>Bacteroidota</taxon>
        <taxon>Sphingobacteriia</taxon>
        <taxon>Sphingobacteriales</taxon>
        <taxon>Sphingobacteriaceae</taxon>
        <taxon>Sphingobacterium</taxon>
    </lineage>
</organism>
<protein>
    <recommendedName>
        <fullName evidence="4">EcsC protein family</fullName>
    </recommendedName>
</protein>
<keyword evidence="3" id="KW-1185">Reference proteome</keyword>
<dbReference type="Proteomes" id="UP001500394">
    <property type="component" value="Unassembled WGS sequence"/>
</dbReference>
<comment type="caution">
    <text evidence="2">The sequence shown here is derived from an EMBL/GenBank/DDBJ whole genome shotgun (WGS) entry which is preliminary data.</text>
</comment>
<feature type="region of interest" description="Disordered" evidence="1">
    <location>
        <begin position="142"/>
        <end position="173"/>
    </location>
</feature>
<feature type="compositionally biased region" description="Basic residues" evidence="1">
    <location>
        <begin position="142"/>
        <end position="152"/>
    </location>
</feature>
<gene>
    <name evidence="2" type="ORF">GCM10023173_23840</name>
</gene>
<proteinExistence type="predicted"/>
<dbReference type="RefSeq" id="WP_345068737.1">
    <property type="nucleotide sequence ID" value="NZ_BAABGR010000035.1"/>
</dbReference>
<accession>A0ABP8R7A3</accession>
<name>A0ABP8R7A3_9SPHI</name>
<evidence type="ECO:0000313" key="2">
    <source>
        <dbReference type="EMBL" id="GAA4520020.1"/>
    </source>
</evidence>
<sequence length="173" mass="19095">MMKIKINNSEELKKELLRLTLLKKEQEAYLAQQYTLLKNKVETPARVFNAVVSNVPGVGMIKGLFSTSASGGGKTSASNKSDWLTKASQIVLPLVLNRTLLKKSGWLKKTLVLLASEGAASQINKDKISSVVNKVADFIRPKKSSKKKHKNIKPLEEESEDSNLSIPPLSETY</sequence>
<dbReference type="EMBL" id="BAABGR010000035">
    <property type="protein sequence ID" value="GAA4520020.1"/>
    <property type="molecule type" value="Genomic_DNA"/>
</dbReference>